<keyword evidence="6" id="KW-0472">Membrane</keyword>
<dbReference type="PANTHER" id="PTHR36118">
    <property type="entry name" value="ION-TRANSLOCATING OXIDOREDUCTASE COMPLEX SUBUNIT G"/>
    <property type="match status" value="1"/>
</dbReference>
<dbReference type="HAMAP" id="MF_00479">
    <property type="entry name" value="RsxG_RnfG"/>
    <property type="match status" value="1"/>
</dbReference>
<comment type="similarity">
    <text evidence="6">Belongs to the RnfG family.</text>
</comment>
<dbReference type="AlphaFoldDB" id="A0A1J5TS54"/>
<dbReference type="RefSeq" id="WP_071565338.1">
    <property type="nucleotide sequence ID" value="NZ_CAESAR020000031.1"/>
</dbReference>
<evidence type="ECO:0000256" key="2">
    <source>
        <dbReference type="ARBA" id="ARBA00022553"/>
    </source>
</evidence>
<dbReference type="GO" id="GO:0022900">
    <property type="term" value="P:electron transport chain"/>
    <property type="evidence" value="ECO:0007669"/>
    <property type="project" value="UniProtKB-UniRule"/>
</dbReference>
<evidence type="ECO:0000256" key="5">
    <source>
        <dbReference type="ARBA" id="ARBA00022982"/>
    </source>
</evidence>
<keyword evidence="6" id="KW-0812">Transmembrane</keyword>
<dbReference type="EMBL" id="MIQH01001172">
    <property type="protein sequence ID" value="OIR23736.1"/>
    <property type="molecule type" value="Genomic_DNA"/>
</dbReference>
<dbReference type="NCBIfam" id="TIGR01947">
    <property type="entry name" value="rnfG"/>
    <property type="match status" value="1"/>
</dbReference>
<dbReference type="Pfam" id="PF04205">
    <property type="entry name" value="FMN_bind"/>
    <property type="match status" value="1"/>
</dbReference>
<dbReference type="EC" id="7.-.-.-" evidence="6"/>
<evidence type="ECO:0000256" key="3">
    <source>
        <dbReference type="ARBA" id="ARBA00022630"/>
    </source>
</evidence>
<name>A0A1J5TS54_9GAMM</name>
<keyword evidence="6" id="KW-1133">Transmembrane helix</keyword>
<dbReference type="Proteomes" id="UP000278334">
    <property type="component" value="Chromosome"/>
</dbReference>
<keyword evidence="3 6" id="KW-0285">Flavoprotein</keyword>
<feature type="modified residue" description="FMN phosphoryl threonine" evidence="6">
    <location>
        <position position="173"/>
    </location>
</feature>
<dbReference type="GO" id="GO:0005886">
    <property type="term" value="C:plasma membrane"/>
    <property type="evidence" value="ECO:0007669"/>
    <property type="project" value="UniProtKB-SubCell"/>
</dbReference>
<dbReference type="PANTHER" id="PTHR36118:SF1">
    <property type="entry name" value="ION-TRANSLOCATING OXIDOREDUCTASE COMPLEX SUBUNIT G"/>
    <property type="match status" value="1"/>
</dbReference>
<dbReference type="SMART" id="SM00900">
    <property type="entry name" value="FMN_bind"/>
    <property type="match status" value="1"/>
</dbReference>
<comment type="function">
    <text evidence="6">Part of a membrane-bound complex that couples electron transfer with translocation of ions across the membrane.</text>
</comment>
<evidence type="ECO:0000256" key="1">
    <source>
        <dbReference type="ARBA" id="ARBA00022448"/>
    </source>
</evidence>
<dbReference type="KEGG" id="bthg:MS2017_1923"/>
<evidence type="ECO:0000313" key="11">
    <source>
        <dbReference type="Proteomes" id="UP000278334"/>
    </source>
</evidence>
<evidence type="ECO:0000313" key="10">
    <source>
        <dbReference type="Proteomes" id="UP000182798"/>
    </source>
</evidence>
<accession>A0A1J5TS54</accession>
<dbReference type="NCBIfam" id="NF002519">
    <property type="entry name" value="PRK01908.1"/>
    <property type="match status" value="1"/>
</dbReference>
<keyword evidence="5 6" id="KW-0249">Electron transport</keyword>
<feature type="domain" description="FMN-binding" evidence="7">
    <location>
        <begin position="98"/>
        <end position="190"/>
    </location>
</feature>
<gene>
    <name evidence="6" type="primary">rnfG</name>
    <name evidence="9" type="ORF">BGC33_07980</name>
    <name evidence="8" type="ORF">MS2017_1923</name>
</gene>
<evidence type="ECO:0000256" key="4">
    <source>
        <dbReference type="ARBA" id="ARBA00022643"/>
    </source>
</evidence>
<keyword evidence="6" id="KW-1278">Translocase</keyword>
<proteinExistence type="inferred from homology"/>
<sequence>MIKSMIKAGALLFIFTVISVFLVALIYDSTKAQIKYNEEQLLIQRLGELVENYDNDILKDKFLKVITLHGVKQTIGIYPAKKKNKTFAYLIEHTYPNGYSGGIRLLTGVSVDKKLLGVRVIAHKETPGLGDKIELKKSNWIEQFKGLSLFNPNKNQWKVKRDGGTFDAFTGATITPRAIVTATYQVLELLNEPCPFSKKPCN</sequence>
<dbReference type="InterPro" id="IPR010209">
    <property type="entry name" value="Ion_transpt_RnfG/RsxG"/>
</dbReference>
<dbReference type="EMBL" id="CP024634">
    <property type="protein sequence ID" value="AYQ57586.1"/>
    <property type="molecule type" value="Genomic_DNA"/>
</dbReference>
<dbReference type="GO" id="GO:0009055">
    <property type="term" value="F:electron transfer activity"/>
    <property type="evidence" value="ECO:0007669"/>
    <property type="project" value="InterPro"/>
</dbReference>
<evidence type="ECO:0000313" key="9">
    <source>
        <dbReference type="EMBL" id="OIR23736.1"/>
    </source>
</evidence>
<reference evidence="10" key="1">
    <citation type="submission" date="2016-09" db="EMBL/GenBank/DDBJ databases">
        <title>Genome Sequence of Bathymodiolus thermophilus sulfur-oxidizing gill endosymbiont.</title>
        <authorList>
            <person name="Ponnudurai R."/>
            <person name="Kleiner M."/>
            <person name="Sayavedra L."/>
            <person name="Thuermer A."/>
            <person name="Felbeck H."/>
            <person name="Schlueter R."/>
            <person name="Schweder T."/>
            <person name="Markert S."/>
        </authorList>
    </citation>
    <scope>NUCLEOTIDE SEQUENCE [LARGE SCALE GENOMIC DNA]</scope>
    <source>
        <strain evidence="10">BAT/CrabSpa'14</strain>
    </source>
</reference>
<dbReference type="GO" id="GO:0010181">
    <property type="term" value="F:FMN binding"/>
    <property type="evidence" value="ECO:0007669"/>
    <property type="project" value="InterPro"/>
</dbReference>
<keyword evidence="1 6" id="KW-0813">Transport</keyword>
<dbReference type="InterPro" id="IPR007329">
    <property type="entry name" value="FMN-bd"/>
</dbReference>
<reference evidence="9" key="2">
    <citation type="journal article" date="2017" name="Stand. Genomic Sci.">
        <title>Genome sequence of the sulfur-oxidizing Bathymodiolus thermophilus gill endosymbiont.</title>
        <authorList>
            <person name="Ponnudurai R."/>
            <person name="Sayavedra L."/>
            <person name="Kleiner M."/>
            <person name="Heiden S.E."/>
            <person name="Thurmer A."/>
            <person name="Felbeck H."/>
            <person name="Schluter R."/>
            <person name="Sievert S.M."/>
            <person name="Daniel R."/>
            <person name="Schweder T."/>
            <person name="Markert S."/>
        </authorList>
    </citation>
    <scope>NUCLEOTIDE SEQUENCE</scope>
    <source>
        <strain evidence="9">BAT/CrabSpa'14</strain>
    </source>
</reference>
<dbReference type="PIRSF" id="PIRSF006091">
    <property type="entry name" value="E_trnsport_RnfG"/>
    <property type="match status" value="1"/>
</dbReference>
<dbReference type="Proteomes" id="UP000182798">
    <property type="component" value="Unassembled WGS sequence"/>
</dbReference>
<dbReference type="OrthoDB" id="9784165at2"/>
<evidence type="ECO:0000256" key="6">
    <source>
        <dbReference type="HAMAP-Rule" id="MF_00479"/>
    </source>
</evidence>
<comment type="cofactor">
    <cofactor evidence="6">
        <name>FMN</name>
        <dbReference type="ChEBI" id="CHEBI:58210"/>
    </cofactor>
</comment>
<evidence type="ECO:0000313" key="8">
    <source>
        <dbReference type="EMBL" id="AYQ57586.1"/>
    </source>
</evidence>
<protein>
    <recommendedName>
        <fullName evidence="6">Ion-translocating oxidoreductase complex subunit G</fullName>
        <ecNumber evidence="6">7.-.-.-</ecNumber>
    </recommendedName>
    <alternativeName>
        <fullName evidence="6">Rnf electron transport complex subunit G</fullName>
    </alternativeName>
</protein>
<comment type="subunit">
    <text evidence="6">The complex is composed of six subunits: RnfA, RnfB, RnfC, RnfD, RnfE and RnfG.</text>
</comment>
<evidence type="ECO:0000259" key="7">
    <source>
        <dbReference type="SMART" id="SM00900"/>
    </source>
</evidence>
<keyword evidence="4 6" id="KW-0288">FMN</keyword>
<reference evidence="8 11" key="3">
    <citation type="submission" date="2017-11" db="EMBL/GenBank/DDBJ databases">
        <title>Genome sequence of the bacterial symbiont EPR9N from a vent mussel Bathymodiolus thermophilus.</title>
        <authorList>
            <person name="Won Y.-J."/>
        </authorList>
    </citation>
    <scope>NUCLEOTIDE SEQUENCE [LARGE SCALE GENOMIC DNA]</scope>
    <source>
        <strain evidence="8 11">EPR9N</strain>
    </source>
</reference>
<organism evidence="9 10">
    <name type="scientific">Bathymodiolus thermophilus thioautotrophic gill symbiont</name>
    <dbReference type="NCBI Taxonomy" id="2360"/>
    <lineage>
        <taxon>Bacteria</taxon>
        <taxon>Pseudomonadati</taxon>
        <taxon>Pseudomonadota</taxon>
        <taxon>Gammaproteobacteria</taxon>
        <taxon>sulfur-oxidizing symbionts</taxon>
    </lineage>
</organism>
<keyword evidence="2 6" id="KW-0597">Phosphoprotein</keyword>
<comment type="subcellular location">
    <subcellularLocation>
        <location evidence="6">Cell inner membrane</location>
        <topology evidence="6">Single-pass membrane protein</topology>
    </subcellularLocation>
</comment>
<keyword evidence="6" id="KW-1003">Cell membrane</keyword>
<keyword evidence="6" id="KW-0997">Cell inner membrane</keyword>